<evidence type="ECO:0000313" key="3">
    <source>
        <dbReference type="Proteomes" id="UP000743001"/>
    </source>
</evidence>
<dbReference type="Pfam" id="PF12867">
    <property type="entry name" value="DinB_2"/>
    <property type="match status" value="1"/>
</dbReference>
<accession>A0ABS6FS13</accession>
<evidence type="ECO:0000313" key="2">
    <source>
        <dbReference type="EMBL" id="MBU5672914.1"/>
    </source>
</evidence>
<dbReference type="EMBL" id="JAHLQJ010000011">
    <property type="protein sequence ID" value="MBU5672914.1"/>
    <property type="molecule type" value="Genomic_DNA"/>
</dbReference>
<dbReference type="Proteomes" id="UP000743001">
    <property type="component" value="Unassembled WGS sequence"/>
</dbReference>
<reference evidence="2 3" key="1">
    <citation type="submission" date="2021-06" db="EMBL/GenBank/DDBJ databases">
        <authorList>
            <person name="Sun Q."/>
            <person name="Li D."/>
        </authorList>
    </citation>
    <scope>NUCLEOTIDE SEQUENCE [LARGE SCALE GENOMIC DNA]</scope>
    <source>
        <strain evidence="2 3">MSJ-6</strain>
    </source>
</reference>
<sequence>MKLTALNVLQLQKENTWDTQEWIIPLSAALRGLNAEQADWQPPGGGNTIRETLTHLNYYNQRLLNRLKNTPSGSGLPTNEATFTSGEHPKDSAGWNALLEEAGRIATELGQALGGLTDSDLEAPYSPANAQVLFGEELARWMLHDAYHAGQIVLIRRQQGSWHTEA</sequence>
<name>A0ABS6FS13_9BACL</name>
<feature type="domain" description="DinB-like" evidence="1">
    <location>
        <begin position="26"/>
        <end position="152"/>
    </location>
</feature>
<comment type="caution">
    <text evidence="2">The sequence shown here is derived from an EMBL/GenBank/DDBJ whole genome shotgun (WGS) entry which is preliminary data.</text>
</comment>
<dbReference type="InterPro" id="IPR024775">
    <property type="entry name" value="DinB-like"/>
</dbReference>
<organism evidence="2 3">
    <name type="scientific">Paenibacillus brevis</name>
    <dbReference type="NCBI Taxonomy" id="2841508"/>
    <lineage>
        <taxon>Bacteria</taxon>
        <taxon>Bacillati</taxon>
        <taxon>Bacillota</taxon>
        <taxon>Bacilli</taxon>
        <taxon>Bacillales</taxon>
        <taxon>Paenibacillaceae</taxon>
        <taxon>Paenibacillus</taxon>
    </lineage>
</organism>
<protein>
    <submittedName>
        <fullName evidence="2">DinB family protein</fullName>
    </submittedName>
</protein>
<gene>
    <name evidence="2" type="ORF">KQJ23_13850</name>
</gene>
<evidence type="ECO:0000259" key="1">
    <source>
        <dbReference type="Pfam" id="PF12867"/>
    </source>
</evidence>
<dbReference type="RefSeq" id="WP_216479478.1">
    <property type="nucleotide sequence ID" value="NZ_JAHLQJ010000011.1"/>
</dbReference>
<proteinExistence type="predicted"/>
<keyword evidence="3" id="KW-1185">Reference proteome</keyword>